<proteinExistence type="inferred from homology"/>
<evidence type="ECO:0000256" key="4">
    <source>
        <dbReference type="RuleBase" id="RU003707"/>
    </source>
</evidence>
<dbReference type="EMBL" id="BAAAQK010000021">
    <property type="protein sequence ID" value="GAA1866022.1"/>
    <property type="molecule type" value="Genomic_DNA"/>
</dbReference>
<keyword evidence="3" id="KW-0456">Lyase</keyword>
<evidence type="ECO:0000256" key="2">
    <source>
        <dbReference type="ARBA" id="ARBA00023098"/>
    </source>
</evidence>
<dbReference type="Pfam" id="PF00378">
    <property type="entry name" value="ECH_1"/>
    <property type="match status" value="1"/>
</dbReference>
<name>A0ABN2NEP8_9PSEU</name>
<evidence type="ECO:0000256" key="3">
    <source>
        <dbReference type="ARBA" id="ARBA00023239"/>
    </source>
</evidence>
<dbReference type="InterPro" id="IPR001753">
    <property type="entry name" value="Enoyl-CoA_hydra/iso"/>
</dbReference>
<comment type="caution">
    <text evidence="5">The sequence shown here is derived from an EMBL/GenBank/DDBJ whole genome shotgun (WGS) entry which is preliminary data.</text>
</comment>
<sequence>MTPPGVTTERLDGGVLVIAIDRPAVRNAVDAATARQLADAFDELDADDDLRAGVLTGKGGDFSTGMDLAAATRGERPIVPGRGFGGLTQEPPRTPLVAAVEGYALAGGFEMVLACDLIVASRTAQFGLPEVRRGLIAGAGGLLRLPERIPYHAAMALVLTGDRMDAATAERHGLLTQLVDEGGALDAAVALARRIAANAPLAVRTSKRILAGLGRPTPAQLHAEQEPLLREVFDSADAQEGILAFTQKRPPRWQGR</sequence>
<protein>
    <submittedName>
        <fullName evidence="5">Crotonase/enoyl-CoA hydratase family protein</fullName>
    </submittedName>
</protein>
<dbReference type="SUPFAM" id="SSF52096">
    <property type="entry name" value="ClpP/crotonase"/>
    <property type="match status" value="1"/>
</dbReference>
<keyword evidence="2" id="KW-0443">Lipid metabolism</keyword>
<evidence type="ECO:0000313" key="6">
    <source>
        <dbReference type="Proteomes" id="UP001500449"/>
    </source>
</evidence>
<dbReference type="PROSITE" id="PS00166">
    <property type="entry name" value="ENOYL_COA_HYDRATASE"/>
    <property type="match status" value="1"/>
</dbReference>
<evidence type="ECO:0000313" key="5">
    <source>
        <dbReference type="EMBL" id="GAA1866022.1"/>
    </source>
</evidence>
<dbReference type="Proteomes" id="UP001500449">
    <property type="component" value="Unassembled WGS sequence"/>
</dbReference>
<dbReference type="NCBIfam" id="NF006100">
    <property type="entry name" value="PRK08252.1"/>
    <property type="match status" value="1"/>
</dbReference>
<dbReference type="PANTHER" id="PTHR11941">
    <property type="entry name" value="ENOYL-COA HYDRATASE-RELATED"/>
    <property type="match status" value="1"/>
</dbReference>
<comment type="similarity">
    <text evidence="1 4">Belongs to the enoyl-CoA hydratase/isomerase family.</text>
</comment>
<organism evidence="5 6">
    <name type="scientific">Pseudonocardia ailaonensis</name>
    <dbReference type="NCBI Taxonomy" id="367279"/>
    <lineage>
        <taxon>Bacteria</taxon>
        <taxon>Bacillati</taxon>
        <taxon>Actinomycetota</taxon>
        <taxon>Actinomycetes</taxon>
        <taxon>Pseudonocardiales</taxon>
        <taxon>Pseudonocardiaceae</taxon>
        <taxon>Pseudonocardia</taxon>
    </lineage>
</organism>
<dbReference type="PANTHER" id="PTHR11941:SF169">
    <property type="entry name" value="(7AS)-7A-METHYL-1,5-DIOXO-2,3,5,6,7,7A-HEXAHYDRO-1H-INDENE-CARBOXYL-COA HYDROLASE"/>
    <property type="match status" value="1"/>
</dbReference>
<dbReference type="CDD" id="cd06558">
    <property type="entry name" value="crotonase-like"/>
    <property type="match status" value="1"/>
</dbReference>
<dbReference type="Gene3D" id="3.90.226.10">
    <property type="entry name" value="2-enoyl-CoA Hydratase, Chain A, domain 1"/>
    <property type="match status" value="1"/>
</dbReference>
<gene>
    <name evidence="5" type="ORF">GCM10009836_53050</name>
</gene>
<dbReference type="InterPro" id="IPR014748">
    <property type="entry name" value="Enoyl-CoA_hydra_C"/>
</dbReference>
<keyword evidence="6" id="KW-1185">Reference proteome</keyword>
<dbReference type="InterPro" id="IPR018376">
    <property type="entry name" value="Enoyl-CoA_hyd/isom_CS"/>
</dbReference>
<reference evidence="5 6" key="1">
    <citation type="journal article" date="2019" name="Int. J. Syst. Evol. Microbiol.">
        <title>The Global Catalogue of Microorganisms (GCM) 10K type strain sequencing project: providing services to taxonomists for standard genome sequencing and annotation.</title>
        <authorList>
            <consortium name="The Broad Institute Genomics Platform"/>
            <consortium name="The Broad Institute Genome Sequencing Center for Infectious Disease"/>
            <person name="Wu L."/>
            <person name="Ma J."/>
        </authorList>
    </citation>
    <scope>NUCLEOTIDE SEQUENCE [LARGE SCALE GENOMIC DNA]</scope>
    <source>
        <strain evidence="5 6">JCM 16009</strain>
    </source>
</reference>
<dbReference type="Gene3D" id="1.10.12.10">
    <property type="entry name" value="Lyase 2-enoyl-coa Hydratase, Chain A, domain 2"/>
    <property type="match status" value="1"/>
</dbReference>
<dbReference type="InterPro" id="IPR029045">
    <property type="entry name" value="ClpP/crotonase-like_dom_sf"/>
</dbReference>
<accession>A0ABN2NEP8</accession>
<dbReference type="RefSeq" id="WP_344422664.1">
    <property type="nucleotide sequence ID" value="NZ_BAAAQK010000021.1"/>
</dbReference>
<evidence type="ECO:0000256" key="1">
    <source>
        <dbReference type="ARBA" id="ARBA00005254"/>
    </source>
</evidence>